<dbReference type="EMBL" id="JBBDHD010000031">
    <property type="protein sequence ID" value="MFH7596386.1"/>
    <property type="molecule type" value="Genomic_DNA"/>
</dbReference>
<feature type="region of interest" description="Disordered" evidence="1">
    <location>
        <begin position="109"/>
        <end position="171"/>
    </location>
</feature>
<gene>
    <name evidence="2" type="ORF">WDV06_14950</name>
</gene>
<dbReference type="RefSeq" id="WP_395510219.1">
    <property type="nucleotide sequence ID" value="NZ_JBBDHD010000031.1"/>
</dbReference>
<feature type="compositionally biased region" description="Gly residues" evidence="1">
    <location>
        <begin position="159"/>
        <end position="171"/>
    </location>
</feature>
<protein>
    <submittedName>
        <fullName evidence="2">DNA primase</fullName>
    </submittedName>
</protein>
<comment type="caution">
    <text evidence="2">The sequence shown here is derived from an EMBL/GenBank/DDBJ whole genome shotgun (WGS) entry which is preliminary data.</text>
</comment>
<evidence type="ECO:0000313" key="2">
    <source>
        <dbReference type="EMBL" id="MFH7596386.1"/>
    </source>
</evidence>
<keyword evidence="3" id="KW-1185">Reference proteome</keyword>
<feature type="compositionally biased region" description="Low complexity" evidence="1">
    <location>
        <begin position="136"/>
        <end position="146"/>
    </location>
</feature>
<accession>A0ABW7PEB9</accession>
<proteinExistence type="predicted"/>
<evidence type="ECO:0000256" key="1">
    <source>
        <dbReference type="SAM" id="MobiDB-lite"/>
    </source>
</evidence>
<feature type="compositionally biased region" description="Low complexity" evidence="1">
    <location>
        <begin position="109"/>
        <end position="118"/>
    </location>
</feature>
<name>A0ABW7PEB9_9ACTN</name>
<evidence type="ECO:0000313" key="3">
    <source>
        <dbReference type="Proteomes" id="UP001610631"/>
    </source>
</evidence>
<feature type="compositionally biased region" description="Pro residues" evidence="1">
    <location>
        <begin position="119"/>
        <end position="128"/>
    </location>
</feature>
<organism evidence="2 3">
    <name type="scientific">Streptomyces racemochromogenes</name>
    <dbReference type="NCBI Taxonomy" id="67353"/>
    <lineage>
        <taxon>Bacteria</taxon>
        <taxon>Bacillati</taxon>
        <taxon>Actinomycetota</taxon>
        <taxon>Actinomycetes</taxon>
        <taxon>Kitasatosporales</taxon>
        <taxon>Streptomycetaceae</taxon>
        <taxon>Streptomyces</taxon>
    </lineage>
</organism>
<dbReference type="Proteomes" id="UP001610631">
    <property type="component" value="Unassembled WGS sequence"/>
</dbReference>
<reference evidence="2 3" key="1">
    <citation type="submission" date="2024-03" db="EMBL/GenBank/DDBJ databases">
        <title>Whole genome sequencing of Streptomyces racemochromogenes, to identify antimicrobial biosynthetic gene clusters.</title>
        <authorList>
            <person name="Suryawanshi P."/>
            <person name="Krishnaraj P.U."/>
            <person name="Arun Y.P."/>
            <person name="Suryawanshi M.P."/>
            <person name="Rakshit O."/>
        </authorList>
    </citation>
    <scope>NUCLEOTIDE SEQUENCE [LARGE SCALE GENOMIC DNA]</scope>
    <source>
        <strain evidence="2 3">AUDT626</strain>
    </source>
</reference>
<sequence length="171" mass="17348">MNNRTVMGLAVGAGYLLGRTRKARLALTVGALVAGRKLRPDIEALASVVGNRLMDRPQFKEVREQVRADLRGVGSAAVGSLVDRQLEVLAGRLHDRTETVRDRLATLTGAAGGADSPSDPVPSDPAPPPRRREAGGKAAPARKAPSGSGGGGGRRRGGARGGASGTGGGDG</sequence>